<keyword evidence="3" id="KW-0238">DNA-binding</keyword>
<dbReference type="Proteomes" id="UP000294593">
    <property type="component" value="Unassembled WGS sequence"/>
</dbReference>
<dbReference type="Gene3D" id="1.10.443.10">
    <property type="entry name" value="Intergrase catalytic core"/>
    <property type="match status" value="1"/>
</dbReference>
<evidence type="ECO:0000256" key="4">
    <source>
        <dbReference type="ARBA" id="ARBA00023172"/>
    </source>
</evidence>
<dbReference type="SUPFAM" id="SSF56349">
    <property type="entry name" value="DNA breaking-rejoining enzymes"/>
    <property type="match status" value="1"/>
</dbReference>
<sequence>MTPLRQAASDYLALRRALGFKLRANEDALIEFTDFLDRRGVTTITAAAAVEWALSKPSTRPGFAADRLRRIRGFTLHHRLLDPATEVTPANLLPSHRHRRQPYLYSDDELARLMACALTLPPTDGLRGATYHCLLGLLSVTGMRLGEAIRLEVGDVDLDQGLLTIRQTKFGKSRLAPIADSTRSALAEYRAHRDRFAKRLAPPQFFISGRRTALDPGHIHRTFYQLLDQAEVRASAGAPRPRLHDLRHRFAIQTLLRWYRSGQDVERHLPTLSTFLGHVRIEYTYWYLSACPELMGHALARFERHWEKLS</sequence>
<proteinExistence type="inferred from homology"/>
<dbReference type="CDD" id="cd00797">
    <property type="entry name" value="INT_RitB_C_like"/>
    <property type="match status" value="1"/>
</dbReference>
<keyword evidence="7" id="KW-1185">Reference proteome</keyword>
<dbReference type="OrthoDB" id="662444at2"/>
<evidence type="ECO:0000259" key="5">
    <source>
        <dbReference type="PROSITE" id="PS51898"/>
    </source>
</evidence>
<protein>
    <submittedName>
        <fullName evidence="6">Site-specific recombinase XerD</fullName>
    </submittedName>
</protein>
<feature type="domain" description="Tyr recombinase" evidence="5">
    <location>
        <begin position="100"/>
        <end position="300"/>
    </location>
</feature>
<dbReference type="RefSeq" id="WP_133611081.1">
    <property type="nucleotide sequence ID" value="NZ_SNXW01000012.1"/>
</dbReference>
<keyword evidence="4" id="KW-0233">DNA recombination</keyword>
<dbReference type="InterPro" id="IPR050090">
    <property type="entry name" value="Tyrosine_recombinase_XerCD"/>
</dbReference>
<dbReference type="InterPro" id="IPR002104">
    <property type="entry name" value="Integrase_catalytic"/>
</dbReference>
<comment type="similarity">
    <text evidence="1">Belongs to the 'phage' integrase family.</text>
</comment>
<evidence type="ECO:0000256" key="1">
    <source>
        <dbReference type="ARBA" id="ARBA00008857"/>
    </source>
</evidence>
<dbReference type="InterPro" id="IPR011010">
    <property type="entry name" value="DNA_brk_join_enz"/>
</dbReference>
<dbReference type="PROSITE" id="PS51898">
    <property type="entry name" value="TYR_RECOMBINASE"/>
    <property type="match status" value="1"/>
</dbReference>
<dbReference type="AlphaFoldDB" id="A0A4R6R1E6"/>
<comment type="caution">
    <text evidence="6">The sequence shown here is derived from an EMBL/GenBank/DDBJ whole genome shotgun (WGS) entry which is preliminary data.</text>
</comment>
<dbReference type="PANTHER" id="PTHR30349:SF41">
    <property type="entry name" value="INTEGRASE_RECOMBINASE PROTEIN MJ0367-RELATED"/>
    <property type="match status" value="1"/>
</dbReference>
<evidence type="ECO:0000256" key="3">
    <source>
        <dbReference type="ARBA" id="ARBA00023125"/>
    </source>
</evidence>
<evidence type="ECO:0000256" key="2">
    <source>
        <dbReference type="ARBA" id="ARBA00022908"/>
    </source>
</evidence>
<dbReference type="InterPro" id="IPR013762">
    <property type="entry name" value="Integrase-like_cat_sf"/>
</dbReference>
<keyword evidence="2" id="KW-0229">DNA integration</keyword>
<gene>
    <name evidence="6" type="ORF">EV672_11230</name>
</gene>
<dbReference type="Pfam" id="PF00589">
    <property type="entry name" value="Phage_integrase"/>
    <property type="match status" value="1"/>
</dbReference>
<dbReference type="PANTHER" id="PTHR30349">
    <property type="entry name" value="PHAGE INTEGRASE-RELATED"/>
    <property type="match status" value="1"/>
</dbReference>
<organism evidence="6 7">
    <name type="scientific">Aquabacterium commune</name>
    <dbReference type="NCBI Taxonomy" id="70586"/>
    <lineage>
        <taxon>Bacteria</taxon>
        <taxon>Pseudomonadati</taxon>
        <taxon>Pseudomonadota</taxon>
        <taxon>Betaproteobacteria</taxon>
        <taxon>Burkholderiales</taxon>
        <taxon>Aquabacterium</taxon>
    </lineage>
</organism>
<evidence type="ECO:0000313" key="7">
    <source>
        <dbReference type="Proteomes" id="UP000294593"/>
    </source>
</evidence>
<accession>A0A4R6R1E6</accession>
<reference evidence="6 7" key="1">
    <citation type="submission" date="2019-03" db="EMBL/GenBank/DDBJ databases">
        <title>Genomic Encyclopedia of Type Strains, Phase IV (KMG-IV): sequencing the most valuable type-strain genomes for metagenomic binning, comparative biology and taxonomic classification.</title>
        <authorList>
            <person name="Goeker M."/>
        </authorList>
    </citation>
    <scope>NUCLEOTIDE SEQUENCE [LARGE SCALE GENOMIC DNA]</scope>
    <source>
        <strain evidence="6 7">DSM 11901</strain>
    </source>
</reference>
<dbReference type="EMBL" id="SNXW01000012">
    <property type="protein sequence ID" value="TDP79541.1"/>
    <property type="molecule type" value="Genomic_DNA"/>
</dbReference>
<dbReference type="GO" id="GO:0015074">
    <property type="term" value="P:DNA integration"/>
    <property type="evidence" value="ECO:0007669"/>
    <property type="project" value="UniProtKB-KW"/>
</dbReference>
<name>A0A4R6R1E6_9BURK</name>
<evidence type="ECO:0000313" key="6">
    <source>
        <dbReference type="EMBL" id="TDP79541.1"/>
    </source>
</evidence>
<dbReference type="GO" id="GO:0006310">
    <property type="term" value="P:DNA recombination"/>
    <property type="evidence" value="ECO:0007669"/>
    <property type="project" value="UniProtKB-KW"/>
</dbReference>
<dbReference type="GO" id="GO:0003677">
    <property type="term" value="F:DNA binding"/>
    <property type="evidence" value="ECO:0007669"/>
    <property type="project" value="UniProtKB-KW"/>
</dbReference>